<gene>
    <name evidence="3" type="ORF">ACFSBK_05230</name>
</gene>
<dbReference type="Proteomes" id="UP001597285">
    <property type="component" value="Unassembled WGS sequence"/>
</dbReference>
<dbReference type="EMBL" id="JBHUFF010000009">
    <property type="protein sequence ID" value="MFD1799263.1"/>
    <property type="molecule type" value="Genomic_DNA"/>
</dbReference>
<evidence type="ECO:0000313" key="3">
    <source>
        <dbReference type="EMBL" id="MFD1799263.1"/>
    </source>
</evidence>
<evidence type="ECO:0000313" key="4">
    <source>
        <dbReference type="Proteomes" id="UP001597285"/>
    </source>
</evidence>
<protein>
    <submittedName>
        <fullName evidence="3">D-alanyl-D-alanine carboxypeptidase family protein</fullName>
    </submittedName>
</protein>
<keyword evidence="3" id="KW-0378">Hydrolase</keyword>
<name>A0ABW4NLG0_9LACT</name>
<sequence length="268" mass="30328">MYKKLSVFLVSLGLLGGCSVANGIVTDTTQKITTTLSASRSSSEKTLTPEEEQQLKEEKEHQAMLDELPEVSTTDWNLDLVNNWTPIDQDITIPLTTLPNGYMIDERMKDAYDDWMSAASEAGSEIVLVSSFRSVDLQQTNYDSSIQRYIDQGHSAEEAKKMTEDYIAIPGGSEHHTGLAIDIVDADWLSTGKGLIPEYDTQESQHWLVDTMADYGFVLRFPQGKEDETGIEYESWHFRYVGVDNARYMEKYQLTLEEYIHLLEEAGK</sequence>
<dbReference type="RefSeq" id="WP_058918949.1">
    <property type="nucleotide sequence ID" value="NZ_JBHSQC010000004.1"/>
</dbReference>
<keyword evidence="1" id="KW-0732">Signal</keyword>
<dbReference type="Pfam" id="PF02557">
    <property type="entry name" value="VanY"/>
    <property type="match status" value="1"/>
</dbReference>
<keyword evidence="4" id="KW-1185">Reference proteome</keyword>
<dbReference type="Gene3D" id="3.30.1380.10">
    <property type="match status" value="1"/>
</dbReference>
<accession>A0ABW4NLG0</accession>
<feature type="domain" description="D-alanyl-D-alanine carboxypeptidase-like core" evidence="2">
    <location>
        <begin position="104"/>
        <end position="242"/>
    </location>
</feature>
<dbReference type="InterPro" id="IPR052179">
    <property type="entry name" value="DD-CPase-like"/>
</dbReference>
<organism evidence="3 4">
    <name type="scientific">Carnobacterium antarcticum</name>
    <dbReference type="NCBI Taxonomy" id="2126436"/>
    <lineage>
        <taxon>Bacteria</taxon>
        <taxon>Bacillati</taxon>
        <taxon>Bacillota</taxon>
        <taxon>Bacilli</taxon>
        <taxon>Lactobacillales</taxon>
        <taxon>Carnobacteriaceae</taxon>
        <taxon>Carnobacterium</taxon>
    </lineage>
</organism>
<dbReference type="PANTHER" id="PTHR34385">
    <property type="entry name" value="D-ALANYL-D-ALANINE CARBOXYPEPTIDASE"/>
    <property type="match status" value="1"/>
</dbReference>
<comment type="caution">
    <text evidence="3">The sequence shown here is derived from an EMBL/GenBank/DDBJ whole genome shotgun (WGS) entry which is preliminary data.</text>
</comment>
<dbReference type="GO" id="GO:0004180">
    <property type="term" value="F:carboxypeptidase activity"/>
    <property type="evidence" value="ECO:0007669"/>
    <property type="project" value="UniProtKB-KW"/>
</dbReference>
<evidence type="ECO:0000259" key="2">
    <source>
        <dbReference type="Pfam" id="PF02557"/>
    </source>
</evidence>
<reference evidence="4" key="1">
    <citation type="journal article" date="2019" name="Int. J. Syst. Evol. Microbiol.">
        <title>The Global Catalogue of Microorganisms (GCM) 10K type strain sequencing project: providing services to taxonomists for standard genome sequencing and annotation.</title>
        <authorList>
            <consortium name="The Broad Institute Genomics Platform"/>
            <consortium name="The Broad Institute Genome Sequencing Center for Infectious Disease"/>
            <person name="Wu L."/>
            <person name="Ma J."/>
        </authorList>
    </citation>
    <scope>NUCLEOTIDE SEQUENCE [LARGE SCALE GENOMIC DNA]</scope>
    <source>
        <strain evidence="4">KCTC 42143</strain>
    </source>
</reference>
<keyword evidence="3" id="KW-0121">Carboxypeptidase</keyword>
<evidence type="ECO:0000256" key="1">
    <source>
        <dbReference type="SAM" id="SignalP"/>
    </source>
</evidence>
<dbReference type="SUPFAM" id="SSF55166">
    <property type="entry name" value="Hedgehog/DD-peptidase"/>
    <property type="match status" value="1"/>
</dbReference>
<dbReference type="InterPro" id="IPR003709">
    <property type="entry name" value="VanY-like_core_dom"/>
</dbReference>
<dbReference type="InterPro" id="IPR009045">
    <property type="entry name" value="Zn_M74/Hedgehog-like"/>
</dbReference>
<dbReference type="InterPro" id="IPR058193">
    <property type="entry name" value="VanY/YodJ_core_dom"/>
</dbReference>
<feature type="chain" id="PRO_5045693958" evidence="1">
    <location>
        <begin position="24"/>
        <end position="268"/>
    </location>
</feature>
<dbReference type="PROSITE" id="PS51257">
    <property type="entry name" value="PROKAR_LIPOPROTEIN"/>
    <property type="match status" value="1"/>
</dbReference>
<dbReference type="PANTHER" id="PTHR34385:SF1">
    <property type="entry name" value="PEPTIDOGLYCAN L-ALANYL-D-GLUTAMATE ENDOPEPTIDASE CWLK"/>
    <property type="match status" value="1"/>
</dbReference>
<dbReference type="CDD" id="cd14852">
    <property type="entry name" value="LD-carboxypeptidase"/>
    <property type="match status" value="1"/>
</dbReference>
<feature type="signal peptide" evidence="1">
    <location>
        <begin position="1"/>
        <end position="23"/>
    </location>
</feature>
<proteinExistence type="predicted"/>
<keyword evidence="3" id="KW-0645">Protease</keyword>